<name>A0AAJ0HVD9_9PEZI</name>
<protein>
    <submittedName>
        <fullName evidence="3">Uncharacterized protein</fullName>
    </submittedName>
</protein>
<evidence type="ECO:0000313" key="4">
    <source>
        <dbReference type="Proteomes" id="UP001275084"/>
    </source>
</evidence>
<dbReference type="AlphaFoldDB" id="A0AAJ0HVD9"/>
<feature type="region of interest" description="Disordered" evidence="1">
    <location>
        <begin position="37"/>
        <end position="63"/>
    </location>
</feature>
<keyword evidence="4" id="KW-1185">Reference proteome</keyword>
<feature type="signal peptide" evidence="2">
    <location>
        <begin position="1"/>
        <end position="19"/>
    </location>
</feature>
<accession>A0AAJ0HVD9</accession>
<reference evidence="3" key="1">
    <citation type="journal article" date="2023" name="Mol. Phylogenet. Evol.">
        <title>Genome-scale phylogeny and comparative genomics of the fungal order Sordariales.</title>
        <authorList>
            <person name="Hensen N."/>
            <person name="Bonometti L."/>
            <person name="Westerberg I."/>
            <person name="Brannstrom I.O."/>
            <person name="Guillou S."/>
            <person name="Cros-Aarteil S."/>
            <person name="Calhoun S."/>
            <person name="Haridas S."/>
            <person name="Kuo A."/>
            <person name="Mondo S."/>
            <person name="Pangilinan J."/>
            <person name="Riley R."/>
            <person name="LaButti K."/>
            <person name="Andreopoulos B."/>
            <person name="Lipzen A."/>
            <person name="Chen C."/>
            <person name="Yan M."/>
            <person name="Daum C."/>
            <person name="Ng V."/>
            <person name="Clum A."/>
            <person name="Steindorff A."/>
            <person name="Ohm R.A."/>
            <person name="Martin F."/>
            <person name="Silar P."/>
            <person name="Natvig D.O."/>
            <person name="Lalanne C."/>
            <person name="Gautier V."/>
            <person name="Ament-Velasquez S.L."/>
            <person name="Kruys A."/>
            <person name="Hutchinson M.I."/>
            <person name="Powell A.J."/>
            <person name="Barry K."/>
            <person name="Miller A.N."/>
            <person name="Grigoriev I.V."/>
            <person name="Debuchy R."/>
            <person name="Gladieux P."/>
            <person name="Hiltunen Thoren M."/>
            <person name="Johannesson H."/>
        </authorList>
    </citation>
    <scope>NUCLEOTIDE SEQUENCE</scope>
    <source>
        <strain evidence="3">CBS 955.72</strain>
    </source>
</reference>
<comment type="caution">
    <text evidence="3">The sequence shown here is derived from an EMBL/GenBank/DDBJ whole genome shotgun (WGS) entry which is preliminary data.</text>
</comment>
<dbReference type="Proteomes" id="UP001275084">
    <property type="component" value="Unassembled WGS sequence"/>
</dbReference>
<dbReference type="EMBL" id="JAUIQD010000001">
    <property type="protein sequence ID" value="KAK3363402.1"/>
    <property type="molecule type" value="Genomic_DNA"/>
</dbReference>
<keyword evidence="2" id="KW-0732">Signal</keyword>
<feature type="compositionally biased region" description="Polar residues" evidence="1">
    <location>
        <begin position="37"/>
        <end position="46"/>
    </location>
</feature>
<evidence type="ECO:0000256" key="2">
    <source>
        <dbReference type="SAM" id="SignalP"/>
    </source>
</evidence>
<gene>
    <name evidence="3" type="ORF">B0T25DRAFT_513432</name>
</gene>
<proteinExistence type="predicted"/>
<reference evidence="3" key="2">
    <citation type="submission" date="2023-06" db="EMBL/GenBank/DDBJ databases">
        <authorList>
            <consortium name="Lawrence Berkeley National Laboratory"/>
            <person name="Haridas S."/>
            <person name="Hensen N."/>
            <person name="Bonometti L."/>
            <person name="Westerberg I."/>
            <person name="Brannstrom I.O."/>
            <person name="Guillou S."/>
            <person name="Cros-Aarteil S."/>
            <person name="Calhoun S."/>
            <person name="Kuo A."/>
            <person name="Mondo S."/>
            <person name="Pangilinan J."/>
            <person name="Riley R."/>
            <person name="Labutti K."/>
            <person name="Andreopoulos B."/>
            <person name="Lipzen A."/>
            <person name="Chen C."/>
            <person name="Yanf M."/>
            <person name="Daum C."/>
            <person name="Ng V."/>
            <person name="Clum A."/>
            <person name="Steindorff A."/>
            <person name="Ohm R."/>
            <person name="Martin F."/>
            <person name="Silar P."/>
            <person name="Natvig D."/>
            <person name="Lalanne C."/>
            <person name="Gautier V."/>
            <person name="Ament-Velasquez S.L."/>
            <person name="Kruys A."/>
            <person name="Hutchinson M.I."/>
            <person name="Powell A.J."/>
            <person name="Barry K."/>
            <person name="Miller A.N."/>
            <person name="Grigoriev I.V."/>
            <person name="Debuchy R."/>
            <person name="Gladieux P."/>
            <person name="Thoren M.H."/>
            <person name="Johannesson H."/>
        </authorList>
    </citation>
    <scope>NUCLEOTIDE SEQUENCE</scope>
    <source>
        <strain evidence="3">CBS 955.72</strain>
    </source>
</reference>
<evidence type="ECO:0000256" key="1">
    <source>
        <dbReference type="SAM" id="MobiDB-lite"/>
    </source>
</evidence>
<evidence type="ECO:0000313" key="3">
    <source>
        <dbReference type="EMBL" id="KAK3363402.1"/>
    </source>
</evidence>
<organism evidence="3 4">
    <name type="scientific">Lasiosphaeria hispida</name>
    <dbReference type="NCBI Taxonomy" id="260671"/>
    <lineage>
        <taxon>Eukaryota</taxon>
        <taxon>Fungi</taxon>
        <taxon>Dikarya</taxon>
        <taxon>Ascomycota</taxon>
        <taxon>Pezizomycotina</taxon>
        <taxon>Sordariomycetes</taxon>
        <taxon>Sordariomycetidae</taxon>
        <taxon>Sordariales</taxon>
        <taxon>Lasiosphaeriaceae</taxon>
        <taxon>Lasiosphaeria</taxon>
    </lineage>
</organism>
<feature type="compositionally biased region" description="Low complexity" evidence="1">
    <location>
        <begin position="54"/>
        <end position="63"/>
    </location>
</feature>
<sequence>MKPPSLLLAGLLLALGIPARPISQHPQAIDNTPLRGQQCSLLTNPQPIAPTTPSPLTTTTTDPTQEERALLAAAASLKKRHAAARAALAAAHEEQWKAQRAMHAAKVRRITGSDYLPGYLSVAQRHAIQLLADVLDQEHRALAEAHRKEWRDLREGEKREVGRYKEVTGREMEMEMEFGVWEEEEEVGEERGVWDVWFPDGRVLEEVMRDLEGLKEVVLDALGESKM</sequence>
<feature type="chain" id="PRO_5042573133" evidence="2">
    <location>
        <begin position="20"/>
        <end position="227"/>
    </location>
</feature>